<dbReference type="GO" id="GO:0008483">
    <property type="term" value="F:transaminase activity"/>
    <property type="evidence" value="ECO:0007669"/>
    <property type="project" value="TreeGrafter"/>
</dbReference>
<dbReference type="InterPro" id="IPR015424">
    <property type="entry name" value="PyrdxlP-dep_Trfase"/>
</dbReference>
<dbReference type="Proteomes" id="UP000366872">
    <property type="component" value="Unassembled WGS sequence"/>
</dbReference>
<feature type="modified residue" description="N6-(pyridoxal phosphate)lysine" evidence="4">
    <location>
        <position position="186"/>
    </location>
</feature>
<dbReference type="PANTHER" id="PTHR30244:SF9">
    <property type="entry name" value="PROTEIN RV3402C"/>
    <property type="match status" value="1"/>
</dbReference>
<dbReference type="AlphaFoldDB" id="A0A6C2TX74"/>
<protein>
    <submittedName>
        <fullName evidence="6">dTDP-4-amino-4,6-dideoxy-D-glucose transaminase</fullName>
    </submittedName>
</protein>
<dbReference type="CDD" id="cd00616">
    <property type="entry name" value="AHBA_syn"/>
    <property type="match status" value="1"/>
</dbReference>
<dbReference type="RefSeq" id="WP_136077960.1">
    <property type="nucleotide sequence ID" value="NZ_CAAHFG010000001.1"/>
</dbReference>
<dbReference type="GO" id="GO:0000271">
    <property type="term" value="P:polysaccharide biosynthetic process"/>
    <property type="evidence" value="ECO:0007669"/>
    <property type="project" value="TreeGrafter"/>
</dbReference>
<feature type="active site" description="Proton acceptor" evidence="3">
    <location>
        <position position="186"/>
    </location>
</feature>
<dbReference type="SUPFAM" id="SSF53383">
    <property type="entry name" value="PLP-dependent transferases"/>
    <property type="match status" value="1"/>
</dbReference>
<dbReference type="PIRSF" id="PIRSF000390">
    <property type="entry name" value="PLP_StrS"/>
    <property type="match status" value="1"/>
</dbReference>
<dbReference type="EMBL" id="CAAHFG010000001">
    <property type="protein sequence ID" value="VGO12278.1"/>
    <property type="molecule type" value="Genomic_DNA"/>
</dbReference>
<gene>
    <name evidence="6" type="primary">vioA</name>
    <name evidence="6" type="ORF">PDESU_00829</name>
</gene>
<evidence type="ECO:0000256" key="1">
    <source>
        <dbReference type="ARBA" id="ARBA00022898"/>
    </source>
</evidence>
<dbReference type="InterPro" id="IPR015421">
    <property type="entry name" value="PyrdxlP-dep_Trfase_major"/>
</dbReference>
<evidence type="ECO:0000256" key="5">
    <source>
        <dbReference type="RuleBase" id="RU004508"/>
    </source>
</evidence>
<dbReference type="PANTHER" id="PTHR30244">
    <property type="entry name" value="TRANSAMINASE"/>
    <property type="match status" value="1"/>
</dbReference>
<accession>A0A6C2TX74</accession>
<evidence type="ECO:0000256" key="3">
    <source>
        <dbReference type="PIRSR" id="PIRSR000390-1"/>
    </source>
</evidence>
<comment type="similarity">
    <text evidence="2 5">Belongs to the DegT/DnrJ/EryC1 family.</text>
</comment>
<evidence type="ECO:0000313" key="6">
    <source>
        <dbReference type="EMBL" id="VGO12278.1"/>
    </source>
</evidence>
<proteinExistence type="inferred from homology"/>
<keyword evidence="7" id="KW-1185">Reference proteome</keyword>
<dbReference type="Gene3D" id="3.40.640.10">
    <property type="entry name" value="Type I PLP-dependent aspartate aminotransferase-like (Major domain)"/>
    <property type="match status" value="1"/>
</dbReference>
<keyword evidence="1 4" id="KW-0663">Pyridoxal phosphate</keyword>
<name>A0A6C2TX74_PONDE</name>
<reference evidence="6 7" key="1">
    <citation type="submission" date="2019-04" db="EMBL/GenBank/DDBJ databases">
        <authorList>
            <person name="Van Vliet M D."/>
        </authorList>
    </citation>
    <scope>NUCLEOTIDE SEQUENCE [LARGE SCALE GENOMIC DNA]</scope>
    <source>
        <strain evidence="6 7">F1</strain>
    </source>
</reference>
<dbReference type="Pfam" id="PF01041">
    <property type="entry name" value="DegT_DnrJ_EryC1"/>
    <property type="match status" value="1"/>
</dbReference>
<evidence type="ECO:0000256" key="2">
    <source>
        <dbReference type="ARBA" id="ARBA00037999"/>
    </source>
</evidence>
<evidence type="ECO:0000313" key="7">
    <source>
        <dbReference type="Proteomes" id="UP000366872"/>
    </source>
</evidence>
<dbReference type="InterPro" id="IPR000653">
    <property type="entry name" value="DegT/StrS_aminotransferase"/>
</dbReference>
<evidence type="ECO:0000256" key="4">
    <source>
        <dbReference type="PIRSR" id="PIRSR000390-2"/>
    </source>
</evidence>
<sequence>MKEEQTLHVGAPNIGSRERFFERANKMFDRRWLTNRGELVQEFEQAVADYLGVRHCISMCNGTVALEIAIRALGLSGEVIIPSLTFIATAHALQWQEITPVFCDIDRNTYCIDPAEIEKHITPKTTAIMGVHLYSRPCDIEALQSIADKNGLKLLFDAAHAFGCSHNGRMIGNFGECEVLSFHATKFFNTFEGGAITTNNDELAEKIRLMQNFGFQGMDNVGYIGTNGKMSEICAAMGLVNLEEIGTFLETNRINYTAYRKGLAGIPGLKLIEFNDAEKCNRQYIVVEVGKEYPLSRDELMEKLHAQNIRARRYFWPGCHRMEPYRSLQPNAGMMLPATEEVAERILVLPTGSAVSEETVSNICRLVTPNG</sequence>
<dbReference type="GO" id="GO:0030170">
    <property type="term" value="F:pyridoxal phosphate binding"/>
    <property type="evidence" value="ECO:0007669"/>
    <property type="project" value="TreeGrafter"/>
</dbReference>
<organism evidence="6 7">
    <name type="scientific">Pontiella desulfatans</name>
    <dbReference type="NCBI Taxonomy" id="2750659"/>
    <lineage>
        <taxon>Bacteria</taxon>
        <taxon>Pseudomonadati</taxon>
        <taxon>Kiritimatiellota</taxon>
        <taxon>Kiritimatiellia</taxon>
        <taxon>Kiritimatiellales</taxon>
        <taxon>Pontiellaceae</taxon>
        <taxon>Pontiella</taxon>
    </lineage>
</organism>